<dbReference type="Proteomes" id="UP000265120">
    <property type="component" value="Chromosome W"/>
</dbReference>
<dbReference type="AlphaFoldDB" id="A0A3P8W933"/>
<feature type="signal peptide" evidence="1">
    <location>
        <begin position="1"/>
        <end position="24"/>
    </location>
</feature>
<reference evidence="2" key="3">
    <citation type="submission" date="2025-09" db="UniProtKB">
        <authorList>
            <consortium name="Ensembl"/>
        </authorList>
    </citation>
    <scope>IDENTIFICATION</scope>
</reference>
<name>A0A3P8W933_CYNSE</name>
<evidence type="ECO:0000313" key="3">
    <source>
        <dbReference type="Proteomes" id="UP000265120"/>
    </source>
</evidence>
<organism evidence="2 3">
    <name type="scientific">Cynoglossus semilaevis</name>
    <name type="common">Tongue sole</name>
    <dbReference type="NCBI Taxonomy" id="244447"/>
    <lineage>
        <taxon>Eukaryota</taxon>
        <taxon>Metazoa</taxon>
        <taxon>Chordata</taxon>
        <taxon>Craniata</taxon>
        <taxon>Vertebrata</taxon>
        <taxon>Euteleostomi</taxon>
        <taxon>Actinopterygii</taxon>
        <taxon>Neopterygii</taxon>
        <taxon>Teleostei</taxon>
        <taxon>Neoteleostei</taxon>
        <taxon>Acanthomorphata</taxon>
        <taxon>Carangaria</taxon>
        <taxon>Pleuronectiformes</taxon>
        <taxon>Pleuronectoidei</taxon>
        <taxon>Cynoglossidae</taxon>
        <taxon>Cynoglossinae</taxon>
        <taxon>Cynoglossus</taxon>
    </lineage>
</organism>
<evidence type="ECO:0000256" key="1">
    <source>
        <dbReference type="SAM" id="SignalP"/>
    </source>
</evidence>
<proteinExistence type="predicted"/>
<sequence length="84" mass="9759">SEPLFLLLIVLVLFHSFSHKLVEAKIQSHSAQASLYFLFLLLIDSDDLAKGKGRVKKCYMKHSHTTHVVFLHWVTVLHSLWFQI</sequence>
<keyword evidence="3" id="KW-1185">Reference proteome</keyword>
<reference evidence="2 3" key="1">
    <citation type="journal article" date="2014" name="Nat. Genet.">
        <title>Whole-genome sequence of a flatfish provides insights into ZW sex chromosome evolution and adaptation to a benthic lifestyle.</title>
        <authorList>
            <person name="Chen S."/>
            <person name="Zhang G."/>
            <person name="Shao C."/>
            <person name="Huang Q."/>
            <person name="Liu G."/>
            <person name="Zhang P."/>
            <person name="Song W."/>
            <person name="An N."/>
            <person name="Chalopin D."/>
            <person name="Volff J.N."/>
            <person name="Hong Y."/>
            <person name="Li Q."/>
            <person name="Sha Z."/>
            <person name="Zhou H."/>
            <person name="Xie M."/>
            <person name="Yu Q."/>
            <person name="Liu Y."/>
            <person name="Xiang H."/>
            <person name="Wang N."/>
            <person name="Wu K."/>
            <person name="Yang C."/>
            <person name="Zhou Q."/>
            <person name="Liao X."/>
            <person name="Yang L."/>
            <person name="Hu Q."/>
            <person name="Zhang J."/>
            <person name="Meng L."/>
            <person name="Jin L."/>
            <person name="Tian Y."/>
            <person name="Lian J."/>
            <person name="Yang J."/>
            <person name="Miao G."/>
            <person name="Liu S."/>
            <person name="Liang Z."/>
            <person name="Yan F."/>
            <person name="Li Y."/>
            <person name="Sun B."/>
            <person name="Zhang H."/>
            <person name="Zhang J."/>
            <person name="Zhu Y."/>
            <person name="Du M."/>
            <person name="Zhao Y."/>
            <person name="Schartl M."/>
            <person name="Tang Q."/>
            <person name="Wang J."/>
        </authorList>
    </citation>
    <scope>NUCLEOTIDE SEQUENCE</scope>
</reference>
<feature type="chain" id="PRO_5018040930" evidence="1">
    <location>
        <begin position="25"/>
        <end position="84"/>
    </location>
</feature>
<keyword evidence="1" id="KW-0732">Signal</keyword>
<evidence type="ECO:0000313" key="2">
    <source>
        <dbReference type="Ensembl" id="ENSCSEP00000022987.1"/>
    </source>
</evidence>
<dbReference type="Ensembl" id="ENSCSET00000023283.1">
    <property type="protein sequence ID" value="ENSCSEP00000022987.1"/>
    <property type="gene ID" value="ENSCSEG00000014652.1"/>
</dbReference>
<accession>A0A3P8W933</accession>
<dbReference type="InParanoid" id="A0A3P8W933"/>
<reference evidence="2" key="2">
    <citation type="submission" date="2025-08" db="UniProtKB">
        <authorList>
            <consortium name="Ensembl"/>
        </authorList>
    </citation>
    <scope>IDENTIFICATION</scope>
</reference>
<protein>
    <submittedName>
        <fullName evidence="2">Uncharacterized protein</fullName>
    </submittedName>
</protein>